<dbReference type="InterPro" id="IPR018303">
    <property type="entry name" value="ATPase_P-typ_P_site"/>
</dbReference>
<evidence type="ECO:0000256" key="7">
    <source>
        <dbReference type="ARBA" id="ARBA00022967"/>
    </source>
</evidence>
<dbReference type="Proteomes" id="UP000321026">
    <property type="component" value="Unassembled WGS sequence"/>
</dbReference>
<dbReference type="SUPFAM" id="SSF55008">
    <property type="entry name" value="HMA, heavy metal-associated domain"/>
    <property type="match status" value="1"/>
</dbReference>
<dbReference type="SFLD" id="SFLDS00003">
    <property type="entry name" value="Haloacid_Dehalogenase"/>
    <property type="match status" value="1"/>
</dbReference>
<dbReference type="NCBIfam" id="TIGR01512">
    <property type="entry name" value="ATPase-IB2_Cd"/>
    <property type="match status" value="1"/>
</dbReference>
<name>A0A5C7JB63_9BACT</name>
<dbReference type="InterPro" id="IPR059000">
    <property type="entry name" value="ATPase_P-type_domA"/>
</dbReference>
<dbReference type="CDD" id="cd00371">
    <property type="entry name" value="HMA"/>
    <property type="match status" value="1"/>
</dbReference>
<dbReference type="PRINTS" id="PR00119">
    <property type="entry name" value="CATATPASE"/>
</dbReference>
<evidence type="ECO:0000313" key="13">
    <source>
        <dbReference type="Proteomes" id="UP000321026"/>
    </source>
</evidence>
<keyword evidence="3 10" id="KW-0812">Transmembrane</keyword>
<keyword evidence="10" id="KW-1003">Cell membrane</keyword>
<dbReference type="InterPro" id="IPR023214">
    <property type="entry name" value="HAD_sf"/>
</dbReference>
<dbReference type="SUPFAM" id="SSF81653">
    <property type="entry name" value="Calcium ATPase, transduction domain A"/>
    <property type="match status" value="1"/>
</dbReference>
<dbReference type="SFLD" id="SFLDF00027">
    <property type="entry name" value="p-type_atpase"/>
    <property type="match status" value="1"/>
</dbReference>
<evidence type="ECO:0000256" key="5">
    <source>
        <dbReference type="ARBA" id="ARBA00022741"/>
    </source>
</evidence>
<feature type="transmembrane region" description="Helical" evidence="10">
    <location>
        <begin position="399"/>
        <end position="422"/>
    </location>
</feature>
<accession>A0A5C7JB63</accession>
<comment type="similarity">
    <text evidence="2 10">Belongs to the cation transport ATPase (P-type) (TC 3.A.3) family. Type IB subfamily.</text>
</comment>
<organism evidence="12 13">
    <name type="scientific">Candidatus Dojkabacteria bacterium</name>
    <dbReference type="NCBI Taxonomy" id="2099670"/>
    <lineage>
        <taxon>Bacteria</taxon>
        <taxon>Candidatus Dojkabacteria</taxon>
    </lineage>
</organism>
<dbReference type="InterPro" id="IPR044492">
    <property type="entry name" value="P_typ_ATPase_HD_dom"/>
</dbReference>
<feature type="domain" description="HMA" evidence="11">
    <location>
        <begin position="2"/>
        <end position="68"/>
    </location>
</feature>
<feature type="transmembrane region" description="Helical" evidence="10">
    <location>
        <begin position="182"/>
        <end position="201"/>
    </location>
</feature>
<dbReference type="Gene3D" id="2.70.150.10">
    <property type="entry name" value="Calcium-transporting ATPase, cytoplasmic transduction domain A"/>
    <property type="match status" value="1"/>
</dbReference>
<dbReference type="InterPro" id="IPR023298">
    <property type="entry name" value="ATPase_P-typ_TM_dom_sf"/>
</dbReference>
<keyword evidence="4 10" id="KW-0479">Metal-binding</keyword>
<evidence type="ECO:0000256" key="9">
    <source>
        <dbReference type="ARBA" id="ARBA00023136"/>
    </source>
</evidence>
<dbReference type="PROSITE" id="PS00154">
    <property type="entry name" value="ATPASE_E1_E2"/>
    <property type="match status" value="1"/>
</dbReference>
<dbReference type="PROSITE" id="PS50846">
    <property type="entry name" value="HMA_2"/>
    <property type="match status" value="1"/>
</dbReference>
<feature type="transmembrane region" description="Helical" evidence="10">
    <location>
        <begin position="707"/>
        <end position="729"/>
    </location>
</feature>
<dbReference type="CDD" id="cd02094">
    <property type="entry name" value="P-type_ATPase_Cu-like"/>
    <property type="match status" value="1"/>
</dbReference>
<keyword evidence="9 10" id="KW-0472">Membrane</keyword>
<dbReference type="InterPro" id="IPR006121">
    <property type="entry name" value="HMA_dom"/>
</dbReference>
<keyword evidence="12" id="KW-0378">Hydrolase</keyword>
<dbReference type="InterPro" id="IPR036412">
    <property type="entry name" value="HAD-like_sf"/>
</dbReference>
<keyword evidence="6 10" id="KW-0067">ATP-binding</keyword>
<evidence type="ECO:0000256" key="8">
    <source>
        <dbReference type="ARBA" id="ARBA00022989"/>
    </source>
</evidence>
<dbReference type="InterPro" id="IPR027256">
    <property type="entry name" value="P-typ_ATPase_IB"/>
</dbReference>
<proteinExistence type="inferred from homology"/>
<dbReference type="SUPFAM" id="SSF81665">
    <property type="entry name" value="Calcium ATPase, transmembrane domain M"/>
    <property type="match status" value="1"/>
</dbReference>
<feature type="transmembrane region" description="Helical" evidence="10">
    <location>
        <begin position="735"/>
        <end position="756"/>
    </location>
</feature>
<dbReference type="Gene3D" id="3.40.50.1000">
    <property type="entry name" value="HAD superfamily/HAD-like"/>
    <property type="match status" value="1"/>
</dbReference>
<dbReference type="EMBL" id="SSDS01000009">
    <property type="protein sequence ID" value="TXG78663.1"/>
    <property type="molecule type" value="Genomic_DNA"/>
</dbReference>
<dbReference type="FunFam" id="2.70.150.10:FF:000002">
    <property type="entry name" value="Copper-transporting ATPase 1, putative"/>
    <property type="match status" value="1"/>
</dbReference>
<dbReference type="PANTHER" id="PTHR43520">
    <property type="entry name" value="ATP7, ISOFORM B"/>
    <property type="match status" value="1"/>
</dbReference>
<dbReference type="InterPro" id="IPR017969">
    <property type="entry name" value="Heavy-metal-associated_CS"/>
</dbReference>
<dbReference type="InterPro" id="IPR036163">
    <property type="entry name" value="HMA_dom_sf"/>
</dbReference>
<dbReference type="SUPFAM" id="SSF56784">
    <property type="entry name" value="HAD-like"/>
    <property type="match status" value="1"/>
</dbReference>
<comment type="caution">
    <text evidence="12">The sequence shown here is derived from an EMBL/GenBank/DDBJ whole genome shotgun (WGS) entry which is preliminary data.</text>
</comment>
<dbReference type="FunFam" id="3.30.70.100:FF:000005">
    <property type="entry name" value="Copper-exporting P-type ATPase A"/>
    <property type="match status" value="1"/>
</dbReference>
<dbReference type="InterPro" id="IPR001757">
    <property type="entry name" value="P_typ_ATPase"/>
</dbReference>
<feature type="transmembrane region" description="Helical" evidence="10">
    <location>
        <begin position="110"/>
        <end position="129"/>
    </location>
</feature>
<dbReference type="GO" id="GO:0005524">
    <property type="term" value="F:ATP binding"/>
    <property type="evidence" value="ECO:0007669"/>
    <property type="project" value="UniProtKB-UniRule"/>
</dbReference>
<dbReference type="InterPro" id="IPR008250">
    <property type="entry name" value="ATPase_P-typ_transduc_dom_A_sf"/>
</dbReference>
<dbReference type="Gene3D" id="3.40.1110.10">
    <property type="entry name" value="Calcium-transporting ATPase, cytoplasmic domain N"/>
    <property type="match status" value="1"/>
</dbReference>
<keyword evidence="8 10" id="KW-1133">Transmembrane helix</keyword>
<evidence type="ECO:0000256" key="3">
    <source>
        <dbReference type="ARBA" id="ARBA00022692"/>
    </source>
</evidence>
<evidence type="ECO:0000256" key="10">
    <source>
        <dbReference type="RuleBase" id="RU362081"/>
    </source>
</evidence>
<keyword evidence="7" id="KW-1278">Translocase</keyword>
<dbReference type="Pfam" id="PF00702">
    <property type="entry name" value="Hydrolase"/>
    <property type="match status" value="1"/>
</dbReference>
<feature type="transmembrane region" description="Helical" evidence="10">
    <location>
        <begin position="213"/>
        <end position="232"/>
    </location>
</feature>
<dbReference type="NCBIfam" id="TIGR01511">
    <property type="entry name" value="ATPase-IB1_Cu"/>
    <property type="match status" value="1"/>
</dbReference>
<dbReference type="EC" id="3.6.3.3" evidence="12"/>
<feature type="transmembrane region" description="Helical" evidence="10">
    <location>
        <begin position="149"/>
        <end position="170"/>
    </location>
</feature>
<dbReference type="InterPro" id="IPR023299">
    <property type="entry name" value="ATPase_P-typ_cyto_dom_N"/>
</dbReference>
<evidence type="ECO:0000256" key="6">
    <source>
        <dbReference type="ARBA" id="ARBA00022840"/>
    </source>
</evidence>
<dbReference type="NCBIfam" id="TIGR01494">
    <property type="entry name" value="ATPase_P-type"/>
    <property type="match status" value="1"/>
</dbReference>
<evidence type="ECO:0000256" key="4">
    <source>
        <dbReference type="ARBA" id="ARBA00022723"/>
    </source>
</evidence>
<evidence type="ECO:0000313" key="12">
    <source>
        <dbReference type="EMBL" id="TXG78663.1"/>
    </source>
</evidence>
<evidence type="ECO:0000256" key="1">
    <source>
        <dbReference type="ARBA" id="ARBA00004127"/>
    </source>
</evidence>
<feature type="transmembrane region" description="Helical" evidence="10">
    <location>
        <begin position="369"/>
        <end position="393"/>
    </location>
</feature>
<keyword evidence="5 10" id="KW-0547">Nucleotide-binding</keyword>
<evidence type="ECO:0000259" key="11">
    <source>
        <dbReference type="PROSITE" id="PS50846"/>
    </source>
</evidence>
<dbReference type="PANTHER" id="PTHR43520:SF8">
    <property type="entry name" value="P-TYPE CU(+) TRANSPORTER"/>
    <property type="match status" value="1"/>
</dbReference>
<dbReference type="GO" id="GO:0012505">
    <property type="term" value="C:endomembrane system"/>
    <property type="evidence" value="ECO:0007669"/>
    <property type="project" value="UniProtKB-SubCell"/>
</dbReference>
<dbReference type="Gene3D" id="3.30.70.100">
    <property type="match status" value="1"/>
</dbReference>
<evidence type="ECO:0000256" key="2">
    <source>
        <dbReference type="ARBA" id="ARBA00006024"/>
    </source>
</evidence>
<dbReference type="PRINTS" id="PR00120">
    <property type="entry name" value="HATPASE"/>
</dbReference>
<dbReference type="SFLD" id="SFLDG00002">
    <property type="entry name" value="C1.7:_P-type_atpase_like"/>
    <property type="match status" value="1"/>
</dbReference>
<comment type="subcellular location">
    <subcellularLocation>
        <location evidence="10">Cell membrane</location>
    </subcellularLocation>
    <subcellularLocation>
        <location evidence="1">Endomembrane system</location>
        <topology evidence="1">Multi-pass membrane protein</topology>
    </subcellularLocation>
</comment>
<dbReference type="GO" id="GO:0005507">
    <property type="term" value="F:copper ion binding"/>
    <property type="evidence" value="ECO:0007669"/>
    <property type="project" value="TreeGrafter"/>
</dbReference>
<dbReference type="Pfam" id="PF00403">
    <property type="entry name" value="HMA"/>
    <property type="match status" value="1"/>
</dbReference>
<dbReference type="PROSITE" id="PS01047">
    <property type="entry name" value="HMA_1"/>
    <property type="match status" value="1"/>
</dbReference>
<protein>
    <submittedName>
        <fullName evidence="12">Cadmium-translocating P-type ATPase</fullName>
        <ecNumber evidence="12">3.6.3.3</ecNumber>
    </submittedName>
</protein>
<dbReference type="GO" id="GO:0005886">
    <property type="term" value="C:plasma membrane"/>
    <property type="evidence" value="ECO:0007669"/>
    <property type="project" value="UniProtKB-SubCell"/>
</dbReference>
<sequence length="761" mass="82538">MKTETFDVIGMHCASCSNIISKKLKKLPGVKECNVNFVTEKANITFDPNLISEESMNHEIHKLGYKFSSSNPNLSHDMSKMSGMDHSQHLGLNQSKAEKMTELRDVRRKLMFILPATLIIFFLMMWEILSEFVISLPMIELPTQPFNSVLFLVSLAAVFWVGKPFIEGVVRFIRYRAANMDTLIGIGTLTAFIYSSAVMLFPQIADAINAPVYIYFDVVIVVIGFVTLGKYLEARSKIKTGEAIEKLMNLGAKTAWVKRGKEEIEVPIDQVLIDDVVVVRPGSKIPTDGLVIEGITSVDESMISGEPLPVEKKKGDIVIGGTINKQGSLMFKATKIGKDTMLSQIIKMVEDAQNSKADIQNLADKVSSYFVPAVLGIAVLSFFLWITVGFHFLGFSEAFSYGLLSFVGVLVIACPCALGLAVPTALIVGSGKGAQNGILIKNSQSLEKLYKTKIIAFDKTGTLTNGRPEVTDVVVLNNDFSAKQIIGFSASVESLSSHPLAQAVVNKAKSEKVSLHRAEKFIEKEGVGVQAVVGGYRVDIRKPIEKEAEKFDDFIVDGRTAISILIDDVLVGALIINDTIKSKTKESVGILKKMGIKTVLITGDNSKAASYIGKKAEVDEVISEVVPQKKAEIVSDLQAEGKFLAMVGDGINDAPALSKADVGIAMATGTDIAIESSDVVILGGDISKIPQAYKLSKATMRTVKQNLFWAFIYNIIGIPIAAGLLYPFFGVVLNPVFAGMAMALSSVSVVGNSLLLKRARI</sequence>
<dbReference type="GO" id="GO:0043682">
    <property type="term" value="F:P-type divalent copper transporter activity"/>
    <property type="evidence" value="ECO:0007669"/>
    <property type="project" value="TreeGrafter"/>
</dbReference>
<reference evidence="12 13" key="1">
    <citation type="submission" date="2018-09" db="EMBL/GenBank/DDBJ databases">
        <title>Metagenome Assembled Genomes from an Advanced Water Purification Facility.</title>
        <authorList>
            <person name="Stamps B.W."/>
            <person name="Spear J.R."/>
        </authorList>
    </citation>
    <scope>NUCLEOTIDE SEQUENCE [LARGE SCALE GENOMIC DNA]</scope>
    <source>
        <strain evidence="12">Bin_63_2</strain>
    </source>
</reference>
<dbReference type="NCBIfam" id="TIGR01525">
    <property type="entry name" value="ATPase-IB_hvy"/>
    <property type="match status" value="1"/>
</dbReference>
<dbReference type="AlphaFoldDB" id="A0A5C7JB63"/>
<gene>
    <name evidence="12" type="primary">cadA</name>
    <name evidence="12" type="ORF">E6Q11_00670</name>
</gene>
<dbReference type="GO" id="GO:0016887">
    <property type="term" value="F:ATP hydrolysis activity"/>
    <property type="evidence" value="ECO:0007669"/>
    <property type="project" value="InterPro"/>
</dbReference>
<dbReference type="Pfam" id="PF00122">
    <property type="entry name" value="E1-E2_ATPase"/>
    <property type="match status" value="1"/>
</dbReference>
<dbReference type="GO" id="GO:0055070">
    <property type="term" value="P:copper ion homeostasis"/>
    <property type="evidence" value="ECO:0007669"/>
    <property type="project" value="TreeGrafter"/>
</dbReference>